<feature type="binding site" evidence="9">
    <location>
        <position position="96"/>
    </location>
    <ligand>
        <name>ATP</name>
        <dbReference type="ChEBI" id="CHEBI:30616"/>
    </ligand>
</feature>
<comment type="catalytic activity">
    <reaction evidence="9">
        <text>(7R,8S)-7,8-diammoniononanoate + CO2 + ATP = (4R,5S)-dethiobiotin + ADP + phosphate + 3 H(+)</text>
        <dbReference type="Rhea" id="RHEA:15805"/>
        <dbReference type="ChEBI" id="CHEBI:15378"/>
        <dbReference type="ChEBI" id="CHEBI:16526"/>
        <dbReference type="ChEBI" id="CHEBI:30616"/>
        <dbReference type="ChEBI" id="CHEBI:43474"/>
        <dbReference type="ChEBI" id="CHEBI:149469"/>
        <dbReference type="ChEBI" id="CHEBI:149473"/>
        <dbReference type="ChEBI" id="CHEBI:456216"/>
        <dbReference type="EC" id="6.3.3.3"/>
    </reaction>
</comment>
<keyword evidence="2 9" id="KW-0436">Ligase</keyword>
<feature type="binding site" evidence="9">
    <location>
        <begin position="249"/>
        <end position="251"/>
    </location>
    <ligand>
        <name>ATP</name>
        <dbReference type="ChEBI" id="CHEBI:30616"/>
    </ligand>
</feature>
<proteinExistence type="inferred from homology"/>
<evidence type="ECO:0000256" key="2">
    <source>
        <dbReference type="ARBA" id="ARBA00022598"/>
    </source>
</evidence>
<dbReference type="PANTHER" id="PTHR43210:SF2">
    <property type="entry name" value="ATP-DEPENDENT DETHIOBIOTIN SYNTHETASE BIOD 2"/>
    <property type="match status" value="1"/>
</dbReference>
<feature type="active site" evidence="9">
    <location>
        <position position="79"/>
    </location>
</feature>
<evidence type="ECO:0000256" key="4">
    <source>
        <dbReference type="ARBA" id="ARBA00022741"/>
    </source>
</evidence>
<evidence type="ECO:0000256" key="5">
    <source>
        <dbReference type="ARBA" id="ARBA00022756"/>
    </source>
</evidence>
<evidence type="ECO:0000313" key="11">
    <source>
        <dbReference type="Proteomes" id="UP000441717"/>
    </source>
</evidence>
<dbReference type="GO" id="GO:0009102">
    <property type="term" value="P:biotin biosynthetic process"/>
    <property type="evidence" value="ECO:0007669"/>
    <property type="project" value="UniProtKB-UniRule"/>
</dbReference>
<dbReference type="GO" id="GO:0005829">
    <property type="term" value="C:cytosol"/>
    <property type="evidence" value="ECO:0007669"/>
    <property type="project" value="TreeGrafter"/>
</dbReference>
<organism evidence="10 11">
    <name type="scientific">Desulfofundulus thermobenzoicus</name>
    <dbReference type="NCBI Taxonomy" id="29376"/>
    <lineage>
        <taxon>Bacteria</taxon>
        <taxon>Bacillati</taxon>
        <taxon>Bacillota</taxon>
        <taxon>Clostridia</taxon>
        <taxon>Eubacteriales</taxon>
        <taxon>Peptococcaceae</taxon>
        <taxon>Desulfofundulus</taxon>
    </lineage>
</organism>
<evidence type="ECO:0000256" key="8">
    <source>
        <dbReference type="ARBA" id="ARBA00047386"/>
    </source>
</evidence>
<feature type="binding site" evidence="9">
    <location>
        <begin position="54"/>
        <end position="59"/>
    </location>
    <ligand>
        <name>ATP</name>
        <dbReference type="ChEBI" id="CHEBI:30616"/>
    </ligand>
</feature>
<comment type="function">
    <text evidence="9">Catalyzes a mechanistically unusual reaction, the ATP-dependent insertion of CO2 between the N7 and N8 nitrogen atoms of 7,8-diaminopelargonic acid (DAPA, also called 7,8-diammoniononanoate) to form a ureido ring.</text>
</comment>
<dbReference type="GO" id="GO:0004141">
    <property type="term" value="F:dethiobiotin synthase activity"/>
    <property type="evidence" value="ECO:0007669"/>
    <property type="project" value="UniProtKB-UniRule"/>
</dbReference>
<dbReference type="Gene3D" id="3.40.50.300">
    <property type="entry name" value="P-loop containing nucleotide triphosphate hydrolases"/>
    <property type="match status" value="1"/>
</dbReference>
<reference evidence="10 11" key="1">
    <citation type="submission" date="2019-10" db="EMBL/GenBank/DDBJ databases">
        <title>Comparative genomics of sulfur disproportionating microorganisms.</title>
        <authorList>
            <person name="Ward L.M."/>
            <person name="Bertran E."/>
            <person name="Johnston D."/>
        </authorList>
    </citation>
    <scope>NUCLEOTIDE SEQUENCE [LARGE SCALE GENOMIC DNA]</scope>
    <source>
        <strain evidence="10 11">DSM 14055</strain>
    </source>
</reference>
<dbReference type="HAMAP" id="MF_00336">
    <property type="entry name" value="BioD"/>
    <property type="match status" value="1"/>
</dbReference>
<feature type="binding site" evidence="9">
    <location>
        <begin position="157"/>
        <end position="160"/>
    </location>
    <ligand>
        <name>ATP</name>
        <dbReference type="ChEBI" id="CHEBI:30616"/>
    </ligand>
</feature>
<evidence type="ECO:0000313" key="10">
    <source>
        <dbReference type="EMBL" id="MQL51188.1"/>
    </source>
</evidence>
<comment type="catalytic activity">
    <reaction evidence="8">
        <text>(7R,8S)-8-amino-7-(carboxyamino)nonanoate + ATP = (4R,5S)-dethiobiotin + ADP + phosphate + H(+)</text>
        <dbReference type="Rhea" id="RHEA:63684"/>
        <dbReference type="ChEBI" id="CHEBI:15378"/>
        <dbReference type="ChEBI" id="CHEBI:30616"/>
        <dbReference type="ChEBI" id="CHEBI:43474"/>
        <dbReference type="ChEBI" id="CHEBI:149470"/>
        <dbReference type="ChEBI" id="CHEBI:149473"/>
        <dbReference type="ChEBI" id="CHEBI:456216"/>
    </reaction>
</comment>
<keyword evidence="3 9" id="KW-0479">Metal-binding</keyword>
<dbReference type="EMBL" id="WHYR01000005">
    <property type="protein sequence ID" value="MQL51188.1"/>
    <property type="molecule type" value="Genomic_DNA"/>
</dbReference>
<accession>A0A6N7IPM7</accession>
<dbReference type="InterPro" id="IPR027417">
    <property type="entry name" value="P-loop_NTPase"/>
</dbReference>
<name>A0A6N7IPM7_9FIRM</name>
<feature type="binding site" evidence="9">
    <location>
        <position position="157"/>
    </location>
    <ligand>
        <name>Mg(2+)</name>
        <dbReference type="ChEBI" id="CHEBI:18420"/>
    </ligand>
</feature>
<evidence type="ECO:0000256" key="7">
    <source>
        <dbReference type="ARBA" id="ARBA00022842"/>
    </source>
</evidence>
<dbReference type="CDD" id="cd03109">
    <property type="entry name" value="DTBS"/>
    <property type="match status" value="1"/>
</dbReference>
<dbReference type="GO" id="GO:0005524">
    <property type="term" value="F:ATP binding"/>
    <property type="evidence" value="ECO:0007669"/>
    <property type="project" value="UniProtKB-UniRule"/>
</dbReference>
<comment type="cofactor">
    <cofactor evidence="9">
        <name>Mg(2+)</name>
        <dbReference type="ChEBI" id="CHEBI:18420"/>
    </cofactor>
</comment>
<keyword evidence="1 9" id="KW-0963">Cytoplasm</keyword>
<dbReference type="SUPFAM" id="SSF52540">
    <property type="entry name" value="P-loop containing nucleoside triphosphate hydrolases"/>
    <property type="match status" value="1"/>
</dbReference>
<sequence length="278" mass="28988">MVWGHHLLPGGPLPFCGGFSYREQGLQNPATAQSSAPGGGLMGKGYLVTGTDTGVGKTVITAALVGVWRRRGIDALAVKPVQSGAVMQDGQLIPEDAAFYRRAAGLSLPMDELNLYRFEPAVSPHLAAQLSGESIAPGRVVDFCRQALQKHHLTLVEGAGGLCVPLSGPEFTVAHLAGELSLPLLVVARPGLGSINHTVLTVAYARNAGLAVAGIIINGQKQEEAGPTEMNNPLVIEAMTGVRVLGIVPYLPAVSVEEGRTGGLLDAVEQAVAWRELL</sequence>
<dbReference type="InterPro" id="IPR004472">
    <property type="entry name" value="DTB_synth_BioD"/>
</dbReference>
<dbReference type="UniPathway" id="UPA00078">
    <property type="reaction ID" value="UER00161"/>
</dbReference>
<comment type="caution">
    <text evidence="9">Lacks conserved residue(s) required for the propagation of feature annotation.</text>
</comment>
<dbReference type="AlphaFoldDB" id="A0A6N7IPM7"/>
<comment type="caution">
    <text evidence="10">The sequence shown here is derived from an EMBL/GenBank/DDBJ whole genome shotgun (WGS) entry which is preliminary data.</text>
</comment>
<keyword evidence="5 9" id="KW-0093">Biotin biosynthesis</keyword>
<comment type="pathway">
    <text evidence="9">Cofactor biosynthesis; biotin biosynthesis; biotin from 7,8-diaminononanoate: step 1/2.</text>
</comment>
<evidence type="ECO:0000256" key="1">
    <source>
        <dbReference type="ARBA" id="ARBA00022490"/>
    </source>
</evidence>
<evidence type="ECO:0000256" key="9">
    <source>
        <dbReference type="HAMAP-Rule" id="MF_00336"/>
    </source>
</evidence>
<feature type="binding site" evidence="9">
    <location>
        <position position="58"/>
    </location>
    <ligand>
        <name>Mg(2+)</name>
        <dbReference type="ChEBI" id="CHEBI:18420"/>
    </ligand>
</feature>
<dbReference type="OrthoDB" id="9802097at2"/>
<protein>
    <recommendedName>
        <fullName evidence="9">ATP-dependent dethiobiotin synthetase BioD</fullName>
        <ecNumber evidence="9">6.3.3.3</ecNumber>
    </recommendedName>
    <alternativeName>
        <fullName evidence="9">DTB synthetase</fullName>
        <shortName evidence="9">DTBS</shortName>
    </alternativeName>
    <alternativeName>
        <fullName evidence="9">Dethiobiotin synthase</fullName>
    </alternativeName>
</protein>
<dbReference type="NCBIfam" id="TIGR00347">
    <property type="entry name" value="bioD"/>
    <property type="match status" value="1"/>
</dbReference>
<dbReference type="Proteomes" id="UP000441717">
    <property type="component" value="Unassembled WGS sequence"/>
</dbReference>
<dbReference type="EC" id="6.3.3.3" evidence="9"/>
<feature type="binding site" evidence="9">
    <location>
        <position position="96"/>
    </location>
    <ligand>
        <name>Mg(2+)</name>
        <dbReference type="ChEBI" id="CHEBI:18420"/>
    </ligand>
</feature>
<gene>
    <name evidence="9 10" type="primary">bioD</name>
    <name evidence="10" type="ORF">GFC01_02700</name>
</gene>
<dbReference type="Pfam" id="PF13500">
    <property type="entry name" value="AAA_26"/>
    <property type="match status" value="1"/>
</dbReference>
<keyword evidence="6 9" id="KW-0067">ATP-binding</keyword>
<evidence type="ECO:0000256" key="3">
    <source>
        <dbReference type="ARBA" id="ARBA00022723"/>
    </source>
</evidence>
<comment type="similarity">
    <text evidence="9">Belongs to the dethiobiotin synthetase family.</text>
</comment>
<keyword evidence="11" id="KW-1185">Reference proteome</keyword>
<keyword evidence="4 9" id="KW-0547">Nucleotide-binding</keyword>
<comment type="subunit">
    <text evidence="9">Homodimer.</text>
</comment>
<keyword evidence="7 9" id="KW-0460">Magnesium</keyword>
<comment type="subcellular location">
    <subcellularLocation>
        <location evidence="9">Cytoplasm</location>
    </subcellularLocation>
</comment>
<evidence type="ECO:0000256" key="6">
    <source>
        <dbReference type="ARBA" id="ARBA00022840"/>
    </source>
</evidence>
<feature type="binding site" evidence="9">
    <location>
        <position position="83"/>
    </location>
    <ligand>
        <name>substrate</name>
    </ligand>
</feature>
<dbReference type="GO" id="GO:0000287">
    <property type="term" value="F:magnesium ion binding"/>
    <property type="evidence" value="ECO:0007669"/>
    <property type="project" value="UniProtKB-UniRule"/>
</dbReference>
<dbReference type="PANTHER" id="PTHR43210">
    <property type="entry name" value="DETHIOBIOTIN SYNTHETASE"/>
    <property type="match status" value="1"/>
</dbReference>